<gene>
    <name evidence="2" type="ORF">BSAL_70395</name>
</gene>
<dbReference type="EMBL" id="CYKH01000514">
    <property type="protein sequence ID" value="CUG04081.1"/>
    <property type="molecule type" value="Genomic_DNA"/>
</dbReference>
<evidence type="ECO:0000313" key="2">
    <source>
        <dbReference type="EMBL" id="CUG04081.1"/>
    </source>
</evidence>
<evidence type="ECO:0000313" key="3">
    <source>
        <dbReference type="Proteomes" id="UP000051952"/>
    </source>
</evidence>
<sequence>MEKELLELMAEAFGADTPAAMKRALSSHGCDVAALRNAVVKQEEVRPSDATASLRQLNSQLDDEMASLDAGNLRTSHSAPRPPKLAAAMSSTRKEKKNAYRWVCDICGTENTIQDIVQSSRRASQPLLEDDSLTCKECQFRPRTV</sequence>
<organism evidence="2 3">
    <name type="scientific">Bodo saltans</name>
    <name type="common">Flagellated protozoan</name>
    <dbReference type="NCBI Taxonomy" id="75058"/>
    <lineage>
        <taxon>Eukaryota</taxon>
        <taxon>Discoba</taxon>
        <taxon>Euglenozoa</taxon>
        <taxon>Kinetoplastea</taxon>
        <taxon>Metakinetoplastina</taxon>
        <taxon>Eubodonida</taxon>
        <taxon>Bodonidae</taxon>
        <taxon>Bodo</taxon>
    </lineage>
</organism>
<dbReference type="AlphaFoldDB" id="A0A0S4IW36"/>
<feature type="region of interest" description="Disordered" evidence="1">
    <location>
        <begin position="72"/>
        <end position="92"/>
    </location>
</feature>
<dbReference type="Proteomes" id="UP000051952">
    <property type="component" value="Unassembled WGS sequence"/>
</dbReference>
<name>A0A0S4IW36_BODSA</name>
<evidence type="ECO:0000256" key="1">
    <source>
        <dbReference type="SAM" id="MobiDB-lite"/>
    </source>
</evidence>
<dbReference type="VEuPathDB" id="TriTrypDB:BSAL_70395"/>
<accession>A0A0S4IW36</accession>
<keyword evidence="3" id="KW-1185">Reference proteome</keyword>
<protein>
    <submittedName>
        <fullName evidence="2">Uncharacterized protein</fullName>
    </submittedName>
</protein>
<reference evidence="3" key="1">
    <citation type="submission" date="2015-09" db="EMBL/GenBank/DDBJ databases">
        <authorList>
            <consortium name="Pathogen Informatics"/>
        </authorList>
    </citation>
    <scope>NUCLEOTIDE SEQUENCE [LARGE SCALE GENOMIC DNA]</scope>
    <source>
        <strain evidence="3">Lake Konstanz</strain>
    </source>
</reference>
<proteinExistence type="predicted"/>